<dbReference type="PROSITE" id="PS50012">
    <property type="entry name" value="RCC1_3"/>
    <property type="match status" value="5"/>
</dbReference>
<dbReference type="InterPro" id="IPR000408">
    <property type="entry name" value="Reg_chr_condens"/>
</dbReference>
<keyword evidence="2" id="KW-0472">Membrane</keyword>
<feature type="transmembrane region" description="Helical" evidence="2">
    <location>
        <begin position="678"/>
        <end position="700"/>
    </location>
</feature>
<protein>
    <submittedName>
        <fullName evidence="3">Uncharacterized protein</fullName>
    </submittedName>
</protein>
<reference evidence="3 4" key="1">
    <citation type="submission" date="2019-11" db="EMBL/GenBank/DDBJ databases">
        <authorList>
            <person name="Cao P."/>
        </authorList>
    </citation>
    <scope>NUCLEOTIDE SEQUENCE [LARGE SCALE GENOMIC DNA]</scope>
    <source>
        <strain evidence="3 4">NEAU-AAG5</strain>
    </source>
</reference>
<dbReference type="PRINTS" id="PR00633">
    <property type="entry name" value="RCCNDNSATION"/>
</dbReference>
<dbReference type="Pfam" id="PF00415">
    <property type="entry name" value="RCC1"/>
    <property type="match status" value="3"/>
</dbReference>
<keyword evidence="2" id="KW-0812">Transmembrane</keyword>
<gene>
    <name evidence="3" type="ORF">GNZ18_30875</name>
</gene>
<feature type="compositionally biased region" description="Basic and acidic residues" evidence="1">
    <location>
        <begin position="61"/>
        <end position="71"/>
    </location>
</feature>
<dbReference type="EMBL" id="WOFH01000012">
    <property type="protein sequence ID" value="MUN40976.1"/>
    <property type="molecule type" value="Genomic_DNA"/>
</dbReference>
<feature type="region of interest" description="Disordered" evidence="1">
    <location>
        <begin position="1"/>
        <end position="119"/>
    </location>
</feature>
<dbReference type="GO" id="GO:0005737">
    <property type="term" value="C:cytoplasm"/>
    <property type="evidence" value="ECO:0007669"/>
    <property type="project" value="TreeGrafter"/>
</dbReference>
<evidence type="ECO:0000313" key="3">
    <source>
        <dbReference type="EMBL" id="MUN40976.1"/>
    </source>
</evidence>
<keyword evidence="2" id="KW-1133">Transmembrane helix</keyword>
<feature type="compositionally biased region" description="Basic and acidic residues" evidence="1">
    <location>
        <begin position="83"/>
        <end position="117"/>
    </location>
</feature>
<feature type="region of interest" description="Disordered" evidence="1">
    <location>
        <begin position="246"/>
        <end position="273"/>
    </location>
</feature>
<organism evidence="3 4">
    <name type="scientific">Actinomadura litoris</name>
    <dbReference type="NCBI Taxonomy" id="2678616"/>
    <lineage>
        <taxon>Bacteria</taxon>
        <taxon>Bacillati</taxon>
        <taxon>Actinomycetota</taxon>
        <taxon>Actinomycetes</taxon>
        <taxon>Streptosporangiales</taxon>
        <taxon>Thermomonosporaceae</taxon>
        <taxon>Actinomadura</taxon>
    </lineage>
</organism>
<dbReference type="Pfam" id="PF13540">
    <property type="entry name" value="RCC1_2"/>
    <property type="match status" value="1"/>
</dbReference>
<keyword evidence="4" id="KW-1185">Reference proteome</keyword>
<evidence type="ECO:0000313" key="4">
    <source>
        <dbReference type="Proteomes" id="UP000432015"/>
    </source>
</evidence>
<dbReference type="AlphaFoldDB" id="A0A7K1L9Q3"/>
<feature type="region of interest" description="Disordered" evidence="1">
    <location>
        <begin position="137"/>
        <end position="158"/>
    </location>
</feature>
<dbReference type="InterPro" id="IPR051553">
    <property type="entry name" value="Ran_GTPase-activating"/>
</dbReference>
<feature type="compositionally biased region" description="Gly residues" evidence="1">
    <location>
        <begin position="45"/>
        <end position="59"/>
    </location>
</feature>
<dbReference type="Gene3D" id="2.130.10.30">
    <property type="entry name" value="Regulator of chromosome condensation 1/beta-lactamase-inhibitor protein II"/>
    <property type="match status" value="2"/>
</dbReference>
<dbReference type="PANTHER" id="PTHR45982:SF1">
    <property type="entry name" value="REGULATOR OF CHROMOSOME CONDENSATION"/>
    <property type="match status" value="1"/>
</dbReference>
<comment type="caution">
    <text evidence="3">The sequence shown here is derived from an EMBL/GenBank/DDBJ whole genome shotgun (WGS) entry which is preliminary data.</text>
</comment>
<name>A0A7K1L9Q3_9ACTN</name>
<accession>A0A7K1L9Q3</accession>
<feature type="compositionally biased region" description="Basic and acidic residues" evidence="1">
    <location>
        <begin position="137"/>
        <end position="152"/>
    </location>
</feature>
<dbReference type="SUPFAM" id="SSF50985">
    <property type="entry name" value="RCC1/BLIP-II"/>
    <property type="match status" value="1"/>
</dbReference>
<evidence type="ECO:0000256" key="2">
    <source>
        <dbReference type="SAM" id="Phobius"/>
    </source>
</evidence>
<dbReference type="GO" id="GO:0005085">
    <property type="term" value="F:guanyl-nucleotide exchange factor activity"/>
    <property type="evidence" value="ECO:0007669"/>
    <property type="project" value="TreeGrafter"/>
</dbReference>
<dbReference type="Proteomes" id="UP000432015">
    <property type="component" value="Unassembled WGS sequence"/>
</dbReference>
<dbReference type="PANTHER" id="PTHR45982">
    <property type="entry name" value="REGULATOR OF CHROMOSOME CONDENSATION"/>
    <property type="match status" value="1"/>
</dbReference>
<sequence length="706" mass="73495">MRRRPRAWRPVTGGPELRGCVHEGAPSRVGVGRVRRRGGGRDAGGRGAAGVGVAGGAADGGLRERSGDRPHGRGRSGAALPQRGDDVVADDRAGRGGDRAGGAEREPRPAPGREHAGRLVPVVPLARRPAVRRCDEARRAVDERRPGRRPDHGGAAVGHLPVGRAVREARRGPVHLPARRERRPDRRVECRDAHLGGRQSGSGDLPLRAARHLRIRLRARAASRLRAYAARRFGWFGREGLVRDRRRRAPGAGRPRRDRRPPRPSRIRGGQVRGPRSIPLLAWLGLLVASMSCAPAQAAAAPGAVPAGEEVTAMVAGADHTCALFGGRTMRCWGGNRHGELGDGTTVSSARPVEVKGPVAAPTTTLSRGGHTCSLLGDGTVRCWGSNGYGQLGDGTRADSTRPVPVRGLTGKVRLLAVGDDRTCVAYESGATWCWGRDGSGGPSGPAEVRGLPSPPAQLVAGAAHTCAVLRDGSTWCWGRDGGGGPSSGAPVEVKGLPSAPVRLTAGDSHTCALVKDGSAWCWGEGRHGQLGTGSTKPSPVPRRVVGLQRGPTQLAAGGDHTCAVFGDSTLWCWGRNDFGQLGDGTTADASRPVRVRNVRLDPALLVGGGGHTCLAYRDSSIDCWGLNTAGQLGDGTVKPLNRTPGSVVGLAAAPAHHGVHQHEAAAAATSDPDDGILAGRAAEIGLLILTAAVFAAFLATRRRPN</sequence>
<feature type="compositionally biased region" description="Basic residues" evidence="1">
    <location>
        <begin position="246"/>
        <end position="266"/>
    </location>
</feature>
<proteinExistence type="predicted"/>
<evidence type="ECO:0000256" key="1">
    <source>
        <dbReference type="SAM" id="MobiDB-lite"/>
    </source>
</evidence>
<dbReference type="InterPro" id="IPR009091">
    <property type="entry name" value="RCC1/BLIP-II"/>
</dbReference>